<protein>
    <submittedName>
        <fullName evidence="1">Uncharacterized protein</fullName>
    </submittedName>
</protein>
<gene>
    <name evidence="1" type="ORF">LCGC14_1688080</name>
</gene>
<proteinExistence type="predicted"/>
<accession>A0A0F9KLQ7</accession>
<dbReference type="AlphaFoldDB" id="A0A0F9KLQ7"/>
<sequence length="94" mass="10473">MARGRGGDGDGQLPSALNTRMKALSGTIPVRRRADGARKDLKSPLEPLTDLRHEGILAFNAPGPPWEYPIWKMSDNIYGSFFEVNHDYTKRFAA</sequence>
<organism evidence="1">
    <name type="scientific">marine sediment metagenome</name>
    <dbReference type="NCBI Taxonomy" id="412755"/>
    <lineage>
        <taxon>unclassified sequences</taxon>
        <taxon>metagenomes</taxon>
        <taxon>ecological metagenomes</taxon>
    </lineage>
</organism>
<name>A0A0F9KLQ7_9ZZZZ</name>
<evidence type="ECO:0000313" key="1">
    <source>
        <dbReference type="EMBL" id="KKM16215.1"/>
    </source>
</evidence>
<reference evidence="1" key="1">
    <citation type="journal article" date="2015" name="Nature">
        <title>Complex archaea that bridge the gap between prokaryotes and eukaryotes.</title>
        <authorList>
            <person name="Spang A."/>
            <person name="Saw J.H."/>
            <person name="Jorgensen S.L."/>
            <person name="Zaremba-Niedzwiedzka K."/>
            <person name="Martijn J."/>
            <person name="Lind A.E."/>
            <person name="van Eijk R."/>
            <person name="Schleper C."/>
            <person name="Guy L."/>
            <person name="Ettema T.J."/>
        </authorList>
    </citation>
    <scope>NUCLEOTIDE SEQUENCE</scope>
</reference>
<comment type="caution">
    <text evidence="1">The sequence shown here is derived from an EMBL/GenBank/DDBJ whole genome shotgun (WGS) entry which is preliminary data.</text>
</comment>
<dbReference type="EMBL" id="LAZR01014723">
    <property type="protein sequence ID" value="KKM16215.1"/>
    <property type="molecule type" value="Genomic_DNA"/>
</dbReference>